<feature type="region of interest" description="Disordered" evidence="6">
    <location>
        <begin position="1006"/>
        <end position="1041"/>
    </location>
</feature>
<feature type="region of interest" description="Disordered" evidence="6">
    <location>
        <begin position="1"/>
        <end position="46"/>
    </location>
</feature>
<feature type="coiled-coil region" evidence="5">
    <location>
        <begin position="447"/>
        <end position="474"/>
    </location>
</feature>
<dbReference type="Gene3D" id="1.20.58.630">
    <property type="match status" value="1"/>
</dbReference>
<evidence type="ECO:0000256" key="6">
    <source>
        <dbReference type="SAM" id="MobiDB-lite"/>
    </source>
</evidence>
<dbReference type="Gene3D" id="1.25.10.10">
    <property type="entry name" value="Leucine-rich Repeat Variant"/>
    <property type="match status" value="1"/>
</dbReference>
<feature type="coiled-coil region" evidence="5">
    <location>
        <begin position="850"/>
        <end position="912"/>
    </location>
</feature>
<comment type="similarity">
    <text evidence="2">Belongs to the formin homology family. Diaphanous subfamily.</text>
</comment>
<dbReference type="Proteomes" id="UP000015103">
    <property type="component" value="Unassembled WGS sequence"/>
</dbReference>
<dbReference type="Pfam" id="PF06345">
    <property type="entry name" value="Drf_DAD"/>
    <property type="match status" value="1"/>
</dbReference>
<dbReference type="Gene3D" id="1.10.238.150">
    <property type="entry name" value="Formin, FH3 diaphanous domain"/>
    <property type="match status" value="1"/>
</dbReference>
<dbReference type="Pfam" id="PF06367">
    <property type="entry name" value="Drf_FH3"/>
    <property type="match status" value="1"/>
</dbReference>
<dbReference type="EMBL" id="ACPB03004993">
    <property type="status" value="NOT_ANNOTATED_CDS"/>
    <property type="molecule type" value="Genomic_DNA"/>
</dbReference>
<reference evidence="7" key="1">
    <citation type="submission" date="2015-05" db="UniProtKB">
        <authorList>
            <consortium name="EnsemblMetazoa"/>
        </authorList>
    </citation>
    <scope>IDENTIFICATION</scope>
</reference>
<dbReference type="PANTHER" id="PTHR45691:SF6">
    <property type="entry name" value="PROTEIN DIAPHANOUS"/>
    <property type="match status" value="1"/>
</dbReference>
<dbReference type="OMA" id="WEVKNPM"/>
<dbReference type="SUPFAM" id="SSF48371">
    <property type="entry name" value="ARM repeat"/>
    <property type="match status" value="1"/>
</dbReference>
<dbReference type="SMART" id="SM00498">
    <property type="entry name" value="FH2"/>
    <property type="match status" value="1"/>
</dbReference>
<dbReference type="InterPro" id="IPR010472">
    <property type="entry name" value="FH3_dom"/>
</dbReference>
<feature type="region of interest" description="Disordered" evidence="6">
    <location>
        <begin position="963"/>
        <end position="982"/>
    </location>
</feature>
<dbReference type="GO" id="GO:0031267">
    <property type="term" value="F:small GTPase binding"/>
    <property type="evidence" value="ECO:0007669"/>
    <property type="project" value="InterPro"/>
</dbReference>
<evidence type="ECO:0000256" key="4">
    <source>
        <dbReference type="ARBA" id="ARBA00023054"/>
    </source>
</evidence>
<evidence type="ECO:0000313" key="8">
    <source>
        <dbReference type="Proteomes" id="UP000015103"/>
    </source>
</evidence>
<dbReference type="PROSITE" id="PS51231">
    <property type="entry name" value="DAD"/>
    <property type="match status" value="1"/>
</dbReference>
<dbReference type="InterPro" id="IPR010473">
    <property type="entry name" value="GTPase-bd"/>
</dbReference>
<dbReference type="InterPro" id="IPR010465">
    <property type="entry name" value="Drf_DAD"/>
</dbReference>
<evidence type="ECO:0000256" key="3">
    <source>
        <dbReference type="ARBA" id="ARBA00022490"/>
    </source>
</evidence>
<dbReference type="InParanoid" id="T1IBQ7"/>
<dbReference type="SMART" id="SM01139">
    <property type="entry name" value="Drf_FH3"/>
    <property type="match status" value="1"/>
</dbReference>
<organism evidence="7 8">
    <name type="scientific">Rhodnius prolixus</name>
    <name type="common">Triatomid bug</name>
    <dbReference type="NCBI Taxonomy" id="13249"/>
    <lineage>
        <taxon>Eukaryota</taxon>
        <taxon>Metazoa</taxon>
        <taxon>Ecdysozoa</taxon>
        <taxon>Arthropoda</taxon>
        <taxon>Hexapoda</taxon>
        <taxon>Insecta</taxon>
        <taxon>Pterygota</taxon>
        <taxon>Neoptera</taxon>
        <taxon>Paraneoptera</taxon>
        <taxon>Hemiptera</taxon>
        <taxon>Heteroptera</taxon>
        <taxon>Panheteroptera</taxon>
        <taxon>Cimicomorpha</taxon>
        <taxon>Reduviidae</taxon>
        <taxon>Triatominae</taxon>
        <taxon>Rhodnius</taxon>
    </lineage>
</organism>
<dbReference type="GO" id="GO:0005884">
    <property type="term" value="C:actin filament"/>
    <property type="evidence" value="ECO:0007669"/>
    <property type="project" value="TreeGrafter"/>
</dbReference>
<dbReference type="InterPro" id="IPR051412">
    <property type="entry name" value="Formin_Homology_Diaphanous_sf"/>
</dbReference>
<dbReference type="InterPro" id="IPR042201">
    <property type="entry name" value="FH2_Formin_sf"/>
</dbReference>
<dbReference type="InterPro" id="IPR015425">
    <property type="entry name" value="FH2_Formin"/>
</dbReference>
<dbReference type="InterPro" id="IPR016024">
    <property type="entry name" value="ARM-type_fold"/>
</dbReference>
<dbReference type="GO" id="GO:0030041">
    <property type="term" value="P:actin filament polymerization"/>
    <property type="evidence" value="ECO:0007669"/>
    <property type="project" value="TreeGrafter"/>
</dbReference>
<dbReference type="AlphaFoldDB" id="T1IBQ7"/>
<dbReference type="FunCoup" id="T1IBQ7">
    <property type="interactions" value="292"/>
</dbReference>
<dbReference type="Pfam" id="PF06371">
    <property type="entry name" value="Drf_GBD"/>
    <property type="match status" value="1"/>
</dbReference>
<dbReference type="PROSITE" id="PS51232">
    <property type="entry name" value="GBD_FH3"/>
    <property type="match status" value="1"/>
</dbReference>
<dbReference type="SUPFAM" id="SSF101447">
    <property type="entry name" value="Formin homology 2 domain (FH2 domain)"/>
    <property type="match status" value="1"/>
</dbReference>
<evidence type="ECO:0000313" key="7">
    <source>
        <dbReference type="EnsemblMetazoa" id="RPRC013727-PA"/>
    </source>
</evidence>
<dbReference type="EnsemblMetazoa" id="RPRC013727-RA">
    <property type="protein sequence ID" value="RPRC013727-PA"/>
    <property type="gene ID" value="RPRC013727"/>
</dbReference>
<dbReference type="PANTHER" id="PTHR45691">
    <property type="entry name" value="PROTEIN DIAPHANOUS"/>
    <property type="match status" value="1"/>
</dbReference>
<dbReference type="InterPro" id="IPR011989">
    <property type="entry name" value="ARM-like"/>
</dbReference>
<dbReference type="Pfam" id="PF02181">
    <property type="entry name" value="FH2"/>
    <property type="match status" value="1"/>
</dbReference>
<dbReference type="HOGENOM" id="CLU_002356_0_1_1"/>
<dbReference type="STRING" id="13249.T1IBQ7"/>
<comment type="subcellular location">
    <subcellularLocation>
        <location evidence="1">Cytoplasm</location>
    </subcellularLocation>
</comment>
<evidence type="ECO:0000256" key="5">
    <source>
        <dbReference type="SAM" id="Coils"/>
    </source>
</evidence>
<dbReference type="Gene3D" id="1.20.58.2220">
    <property type="entry name" value="Formin, FH2 domain"/>
    <property type="match status" value="1"/>
</dbReference>
<keyword evidence="4 5" id="KW-0175">Coiled coil</keyword>
<evidence type="ECO:0000256" key="2">
    <source>
        <dbReference type="ARBA" id="ARBA00008214"/>
    </source>
</evidence>
<dbReference type="PROSITE" id="PS51444">
    <property type="entry name" value="FH2"/>
    <property type="match status" value="1"/>
</dbReference>
<dbReference type="InterPro" id="IPR014768">
    <property type="entry name" value="GBD/FH3_dom"/>
</dbReference>
<dbReference type="SMART" id="SM01140">
    <property type="entry name" value="Drf_GBD"/>
    <property type="match status" value="1"/>
</dbReference>
<proteinExistence type="inferred from homology"/>
<feature type="region of interest" description="Disordered" evidence="6">
    <location>
        <begin position="479"/>
        <end position="561"/>
    </location>
</feature>
<dbReference type="InterPro" id="IPR044933">
    <property type="entry name" value="DIA_GBD_sf"/>
</dbReference>
<dbReference type="eggNOG" id="KOG1924">
    <property type="taxonomic scope" value="Eukaryota"/>
</dbReference>
<dbReference type="Gene3D" id="1.10.20.40">
    <property type="entry name" value="Formin, diaphanous GTPase-binding domain"/>
    <property type="match status" value="1"/>
</dbReference>
<feature type="compositionally biased region" description="Basic and acidic residues" evidence="6">
    <location>
        <begin position="963"/>
        <end position="978"/>
    </location>
</feature>
<dbReference type="VEuPathDB" id="VectorBase:RPRC013727"/>
<name>T1IBQ7_RHOPR</name>
<dbReference type="GO" id="GO:0003779">
    <property type="term" value="F:actin binding"/>
    <property type="evidence" value="ECO:0007669"/>
    <property type="project" value="InterPro"/>
</dbReference>
<keyword evidence="3" id="KW-0963">Cytoplasm</keyword>
<accession>T1IBQ7</accession>
<dbReference type="InterPro" id="IPR014767">
    <property type="entry name" value="DAD_dom"/>
</dbReference>
<sequence>MSRHDKNKTQGFLDGLFSRPSKKESGRGGAGYKPRPYSEGDFSEQDEHEKFIKDLDEIAINSRLEDLLNDMNLSEEKKEPLRSLPIRSKQKMLINHYKYNYFLFQDRNNLERPEDFIRLLSMPDISSNKLLDCVSTLRVALTNNPVSWVQDFGSEGLKAVLRTLNRCYASNDGHFDRIQFESLRCIKAIMNNSAGFKEVCRQHEALTMVARSLDPAKSVAMVEATKILAAACLLDDGHAKVLEAITINGELNEFERFSPIVNGLKVDNLKIPCLQLINAIIVSPYEIDFKIHLRNEMMRVGLIDQLEELEKNAASKDLTTQLKIFNDHREDDYYELGQRFDNAKMDFDDIHEVFEVLKNLVLDTPSEPYFLSILQHLLFIRDDAYIRPAYYKLIEECVSQIVLHKGGCDPDFRGRNFQLDVHNLIDNLVGISNTMELKSSQLAQRFLSKLTTKQQEKEAELALAKKTIAEYQATGVVKSDINLESSGSKPPPPPPPPPMMCVGAPPPPPMPGSAGPPPPPMPGMGPGPPPPPPPPGMGGGAPPPPPPPGMGPPPPPFGGFAAPKPPDVLPYGLKPKKIWKVDGIKRANWKTILPQKLNEKSFWVKVQEEKLASPDILEGLAAKFSSKPASKKSEDFVEKTGTLKKIKSLRVLDSKAAQNLSILLGGSLKHLSYADVKKCILNCDDSVLTDNILESLIAYLPPPDQLKRLTELKVDYKELTEAEQFAYTIKRLLPRLKSMKFKQHHPEMVQDIKPDIVACTSACEEVQKSKKLAKILELILLMGNYMNSGSRNGQAFAFEISFLPKVTTKDLENKTTLMHYLVDTIEKKFPELLTFGDDLMHVDRAARVSVDTIQKALRTMETNVKNLETDLANNKLPQDDEDKFSEVMGEFAKQVRQECAVLKNMFQKMENLYTDLADYYAFDKQKYTLEEFFTDLKTFMENFYQAHKENVVAREAAEKARRAKEAREKAEAERAERAARKRALVDMTGNQTQEGVMDSLLEALQTGSAFSRDQRRKRGVPRPTGAERRAQLNRSRSRTGL</sequence>
<evidence type="ECO:0000256" key="1">
    <source>
        <dbReference type="ARBA" id="ARBA00004496"/>
    </source>
</evidence>
<protein>
    <submittedName>
        <fullName evidence="7">Uncharacterized protein</fullName>
    </submittedName>
</protein>
<feature type="compositionally biased region" description="Polar residues" evidence="6">
    <location>
        <begin position="1032"/>
        <end position="1041"/>
    </location>
</feature>
<keyword evidence="8" id="KW-1185">Reference proteome</keyword>
<feature type="compositionally biased region" description="Pro residues" evidence="6">
    <location>
        <begin position="489"/>
        <end position="561"/>
    </location>
</feature>
<dbReference type="Gene3D" id="6.10.30.30">
    <property type="match status" value="1"/>
</dbReference>
<dbReference type="GO" id="GO:0005737">
    <property type="term" value="C:cytoplasm"/>
    <property type="evidence" value="ECO:0007669"/>
    <property type="project" value="UniProtKB-SubCell"/>
</dbReference>